<dbReference type="EMBL" id="JALDAY010000015">
    <property type="protein sequence ID" value="MCI3277498.1"/>
    <property type="molecule type" value="Genomic_DNA"/>
</dbReference>
<sequence length="121" mass="12625">MPAPENSPRSVDCPPSPLGCAASAGEPCLSHGGTRERHNFHRARTAAWEAARIAAVPAAQLVADAAARKGVRHAKHAAEMLAANGFTAEAERIRRAVSDRNGLMSAKQAVALLVDEDGDHG</sequence>
<organism evidence="1 2">
    <name type="scientific">Streptomyces cylindrosporus</name>
    <dbReference type="NCBI Taxonomy" id="2927583"/>
    <lineage>
        <taxon>Bacteria</taxon>
        <taxon>Bacillati</taxon>
        <taxon>Actinomycetota</taxon>
        <taxon>Actinomycetes</taxon>
        <taxon>Kitasatosporales</taxon>
        <taxon>Streptomycetaceae</taxon>
        <taxon>Streptomyces</taxon>
    </lineage>
</organism>
<evidence type="ECO:0000313" key="1">
    <source>
        <dbReference type="EMBL" id="MCI3277498.1"/>
    </source>
</evidence>
<evidence type="ECO:0000313" key="2">
    <source>
        <dbReference type="Proteomes" id="UP001165269"/>
    </source>
</evidence>
<proteinExistence type="predicted"/>
<protein>
    <recommendedName>
        <fullName evidence="3">ANTAR domain-containing protein</fullName>
    </recommendedName>
</protein>
<accession>A0ABS9YJR3</accession>
<evidence type="ECO:0008006" key="3">
    <source>
        <dbReference type="Google" id="ProtNLM"/>
    </source>
</evidence>
<comment type="caution">
    <text evidence="1">The sequence shown here is derived from an EMBL/GenBank/DDBJ whole genome shotgun (WGS) entry which is preliminary data.</text>
</comment>
<dbReference type="Proteomes" id="UP001165269">
    <property type="component" value="Unassembled WGS sequence"/>
</dbReference>
<dbReference type="RefSeq" id="WP_242775267.1">
    <property type="nucleotide sequence ID" value="NZ_JALDAY010000015.1"/>
</dbReference>
<keyword evidence="2" id="KW-1185">Reference proteome</keyword>
<gene>
    <name evidence="1" type="ORF">MQP27_41165</name>
</gene>
<name>A0ABS9YJR3_9ACTN</name>
<reference evidence="1" key="1">
    <citation type="submission" date="2022-03" db="EMBL/GenBank/DDBJ databases">
        <title>Streptomyces 7R015 and 7R016 isolated from Barleria lupulina in Thailand.</title>
        <authorList>
            <person name="Kanchanasin P."/>
            <person name="Phongsopitanun W."/>
            <person name="Tanasupawat S."/>
        </authorList>
    </citation>
    <scope>NUCLEOTIDE SEQUENCE</scope>
    <source>
        <strain evidence="1">7R015</strain>
    </source>
</reference>